<dbReference type="FunFam" id="1.10.3720.10:FF:000010">
    <property type="entry name" value="Maltose ABC transporter permease MalG"/>
    <property type="match status" value="1"/>
</dbReference>
<keyword evidence="4 12" id="KW-0813">Transport</keyword>
<evidence type="ECO:0000313" key="14">
    <source>
        <dbReference type="EMBL" id="KIQ69104.1"/>
    </source>
</evidence>
<comment type="similarity">
    <text evidence="3">Belongs to the binding-protein-dependent transport system permease family. MalFG subfamily.</text>
</comment>
<dbReference type="AlphaFoldDB" id="A0A0D0Q3K1"/>
<feature type="domain" description="ABC transmembrane type-1" evidence="13">
    <location>
        <begin position="85"/>
        <end position="281"/>
    </location>
</feature>
<dbReference type="NCBIfam" id="NF008231">
    <property type="entry name" value="PRK10998.1"/>
    <property type="match status" value="1"/>
</dbReference>
<keyword evidence="9 12" id="KW-1133">Transmembrane helix</keyword>
<evidence type="ECO:0000256" key="3">
    <source>
        <dbReference type="ARBA" id="ARBA00009047"/>
    </source>
</evidence>
<evidence type="ECO:0000256" key="11">
    <source>
        <dbReference type="ARBA" id="ARBA00041109"/>
    </source>
</evidence>
<dbReference type="SUPFAM" id="SSF161098">
    <property type="entry name" value="MetI-like"/>
    <property type="match status" value="1"/>
</dbReference>
<dbReference type="PATRIC" id="fig|1123501.6.peg.2273"/>
<dbReference type="GO" id="GO:0015423">
    <property type="term" value="F:ABC-type maltose transporter activity"/>
    <property type="evidence" value="ECO:0007669"/>
    <property type="project" value="TreeGrafter"/>
</dbReference>
<feature type="transmembrane region" description="Helical" evidence="12">
    <location>
        <begin position="163"/>
        <end position="181"/>
    </location>
</feature>
<feature type="transmembrane region" description="Helical" evidence="12">
    <location>
        <begin position="258"/>
        <end position="281"/>
    </location>
</feature>
<proteinExistence type="inferred from homology"/>
<accession>A0A0D0Q3K1</accession>
<keyword evidence="7" id="KW-0762">Sugar transport</keyword>
<dbReference type="InterPro" id="IPR050901">
    <property type="entry name" value="BP-dep_ABC_trans_perm"/>
</dbReference>
<dbReference type="Gene3D" id="1.10.3720.10">
    <property type="entry name" value="MetI-like"/>
    <property type="match status" value="1"/>
</dbReference>
<protein>
    <recommendedName>
        <fullName evidence="11">Maltose/maltodextrin transport system permease protein MalG</fullName>
    </recommendedName>
</protein>
<dbReference type="EMBL" id="AONG01000010">
    <property type="protein sequence ID" value="KIQ69104.1"/>
    <property type="molecule type" value="Genomic_DNA"/>
</dbReference>
<reference evidence="14 15" key="1">
    <citation type="submission" date="2013-01" db="EMBL/GenBank/DDBJ databases">
        <authorList>
            <person name="Fiebig A."/>
            <person name="Goeker M."/>
            <person name="Klenk H.-P.P."/>
        </authorList>
    </citation>
    <scope>NUCLEOTIDE SEQUENCE [LARGE SCALE GENOMIC DNA]</scope>
    <source>
        <strain evidence="14 15">DSM 24838</strain>
    </source>
</reference>
<dbReference type="eggNOG" id="COG3833">
    <property type="taxonomic scope" value="Bacteria"/>
</dbReference>
<keyword evidence="8 12" id="KW-0812">Transmembrane</keyword>
<evidence type="ECO:0000256" key="5">
    <source>
        <dbReference type="ARBA" id="ARBA00022475"/>
    </source>
</evidence>
<dbReference type="PANTHER" id="PTHR32243:SF50">
    <property type="entry name" value="MALTOSE_MALTODEXTRIN TRANSPORT SYSTEM PERMEASE PROTEIN MALG"/>
    <property type="match status" value="1"/>
</dbReference>
<feature type="transmembrane region" description="Helical" evidence="12">
    <location>
        <begin position="89"/>
        <end position="110"/>
    </location>
</feature>
<dbReference type="InterPro" id="IPR035906">
    <property type="entry name" value="MetI-like_sf"/>
</dbReference>
<evidence type="ECO:0000256" key="12">
    <source>
        <dbReference type="RuleBase" id="RU363032"/>
    </source>
</evidence>
<organism evidence="14 15">
    <name type="scientific">Wenxinia marina DSM 24838</name>
    <dbReference type="NCBI Taxonomy" id="1123501"/>
    <lineage>
        <taxon>Bacteria</taxon>
        <taxon>Pseudomonadati</taxon>
        <taxon>Pseudomonadota</taxon>
        <taxon>Alphaproteobacteria</taxon>
        <taxon>Rhodobacterales</taxon>
        <taxon>Roseobacteraceae</taxon>
        <taxon>Wenxinia</taxon>
    </lineage>
</organism>
<keyword evidence="5" id="KW-1003">Cell membrane</keyword>
<dbReference type="STRING" id="1123501.Wenmar_02173"/>
<dbReference type="PANTHER" id="PTHR32243">
    <property type="entry name" value="MALTOSE TRANSPORT SYSTEM PERMEASE-RELATED"/>
    <property type="match status" value="1"/>
</dbReference>
<keyword evidence="15" id="KW-1185">Reference proteome</keyword>
<dbReference type="PROSITE" id="PS50928">
    <property type="entry name" value="ABC_TM1"/>
    <property type="match status" value="1"/>
</dbReference>
<gene>
    <name evidence="14" type="ORF">Wenmar_02173</name>
</gene>
<evidence type="ECO:0000256" key="7">
    <source>
        <dbReference type="ARBA" id="ARBA00022597"/>
    </source>
</evidence>
<dbReference type="Pfam" id="PF00528">
    <property type="entry name" value="BPD_transp_1"/>
    <property type="match status" value="1"/>
</dbReference>
<feature type="transmembrane region" description="Helical" evidence="12">
    <location>
        <begin position="202"/>
        <end position="226"/>
    </location>
</feature>
<evidence type="ECO:0000313" key="15">
    <source>
        <dbReference type="Proteomes" id="UP000035100"/>
    </source>
</evidence>
<feature type="transmembrane region" description="Helical" evidence="12">
    <location>
        <begin position="122"/>
        <end position="143"/>
    </location>
</feature>
<dbReference type="GO" id="GO:0042956">
    <property type="term" value="P:maltodextrin transmembrane transport"/>
    <property type="evidence" value="ECO:0007669"/>
    <property type="project" value="TreeGrafter"/>
</dbReference>
<dbReference type="CDD" id="cd06261">
    <property type="entry name" value="TM_PBP2"/>
    <property type="match status" value="1"/>
</dbReference>
<feature type="transmembrane region" description="Helical" evidence="12">
    <location>
        <begin position="14"/>
        <end position="39"/>
    </location>
</feature>
<evidence type="ECO:0000256" key="9">
    <source>
        <dbReference type="ARBA" id="ARBA00022989"/>
    </source>
</evidence>
<name>A0A0D0Q3K1_9RHOB</name>
<dbReference type="RefSeq" id="WP_018304741.1">
    <property type="nucleotide sequence ID" value="NZ_KB902315.1"/>
</dbReference>
<comment type="function">
    <text evidence="1">Part of the ABC transporter complex MalEFGK involved in maltose/maltodextrin import. Probably responsible for the translocation of the substrate across the membrane.</text>
</comment>
<comment type="caution">
    <text evidence="14">The sequence shown here is derived from an EMBL/GenBank/DDBJ whole genome shotgun (WGS) entry which is preliminary data.</text>
</comment>
<dbReference type="Proteomes" id="UP000035100">
    <property type="component" value="Unassembled WGS sequence"/>
</dbReference>
<evidence type="ECO:0000256" key="1">
    <source>
        <dbReference type="ARBA" id="ARBA00002264"/>
    </source>
</evidence>
<evidence type="ECO:0000256" key="10">
    <source>
        <dbReference type="ARBA" id="ARBA00023136"/>
    </source>
</evidence>
<comment type="subcellular location">
    <subcellularLocation>
        <location evidence="2">Cell inner membrane</location>
        <topology evidence="2">Multi-pass membrane protein</topology>
    </subcellularLocation>
    <subcellularLocation>
        <location evidence="12">Cell membrane</location>
        <topology evidence="12">Multi-pass membrane protein</topology>
    </subcellularLocation>
</comment>
<dbReference type="OrthoDB" id="9815445at2"/>
<evidence type="ECO:0000256" key="6">
    <source>
        <dbReference type="ARBA" id="ARBA00022519"/>
    </source>
</evidence>
<dbReference type="InterPro" id="IPR000515">
    <property type="entry name" value="MetI-like"/>
</dbReference>
<evidence type="ECO:0000259" key="13">
    <source>
        <dbReference type="PROSITE" id="PS50928"/>
    </source>
</evidence>
<sequence>MIVERPRDLRIKKILAHGFLLVFLALILFPFLMVISISFREGNFTTGDLLPRNPTLEHWVLAFGQPYTRASGEVIQPPYPVLLWMWNSIKIGLIASVGVLAVATVSAYAFSRIRIRGKGVMLDGLFLIQMFPTTLALVAIYAIFDALSEVTPALGLDSHLSLILIYLSGVTLHIWTIKGYFDSVDVALDKAAAIDGASPWQTFRYVFLPLAVPIMAVVFVLTFIGVVNDYPIASVLIRSEDKMTLAVGSRLYLNEFRYLWGDFAAAAILSGLPITVVFLIAQRYLVSGLSEGAVKG</sequence>
<keyword evidence="6" id="KW-0997">Cell inner membrane</keyword>
<evidence type="ECO:0000256" key="2">
    <source>
        <dbReference type="ARBA" id="ARBA00004429"/>
    </source>
</evidence>
<dbReference type="GO" id="GO:0005886">
    <property type="term" value="C:plasma membrane"/>
    <property type="evidence" value="ECO:0007669"/>
    <property type="project" value="UniProtKB-SubCell"/>
</dbReference>
<evidence type="ECO:0000256" key="4">
    <source>
        <dbReference type="ARBA" id="ARBA00022448"/>
    </source>
</evidence>
<keyword evidence="10 12" id="KW-0472">Membrane</keyword>
<evidence type="ECO:0000256" key="8">
    <source>
        <dbReference type="ARBA" id="ARBA00022692"/>
    </source>
</evidence>